<proteinExistence type="predicted"/>
<protein>
    <submittedName>
        <fullName evidence="2">Uncharacterized protein</fullName>
    </submittedName>
</protein>
<keyword evidence="3" id="KW-1185">Reference proteome</keyword>
<name>A0A8S9XH43_APOLU</name>
<feature type="compositionally biased region" description="Basic residues" evidence="1">
    <location>
        <begin position="55"/>
        <end position="72"/>
    </location>
</feature>
<dbReference type="Proteomes" id="UP000466442">
    <property type="component" value="Unassembled WGS sequence"/>
</dbReference>
<organism evidence="2 3">
    <name type="scientific">Apolygus lucorum</name>
    <name type="common">Small green plant bug</name>
    <name type="synonym">Lygocoris lucorum</name>
    <dbReference type="NCBI Taxonomy" id="248454"/>
    <lineage>
        <taxon>Eukaryota</taxon>
        <taxon>Metazoa</taxon>
        <taxon>Ecdysozoa</taxon>
        <taxon>Arthropoda</taxon>
        <taxon>Hexapoda</taxon>
        <taxon>Insecta</taxon>
        <taxon>Pterygota</taxon>
        <taxon>Neoptera</taxon>
        <taxon>Paraneoptera</taxon>
        <taxon>Hemiptera</taxon>
        <taxon>Heteroptera</taxon>
        <taxon>Panheteroptera</taxon>
        <taxon>Cimicomorpha</taxon>
        <taxon>Miridae</taxon>
        <taxon>Mirini</taxon>
        <taxon>Apolygus</taxon>
    </lineage>
</organism>
<feature type="region of interest" description="Disordered" evidence="1">
    <location>
        <begin position="50"/>
        <end position="129"/>
    </location>
</feature>
<gene>
    <name evidence="2" type="ORF">GE061_016035</name>
</gene>
<feature type="compositionally biased region" description="Basic and acidic residues" evidence="1">
    <location>
        <begin position="8"/>
        <end position="18"/>
    </location>
</feature>
<sequence length="234" mass="27564">MLRRKRLKERERYAKIKNDPAPLKLRQESLAENYVKRKATLKVRMVSQMSNRELRAKRKQWRNNTRSHRAAKKFREAEARFVRENSPASSSADEGPRAPQVPQAPVNAGGRNSSARKKVRCEKAKMSRANKKLKKENAKLKRSLEKERKRIYRFKKSMGMTDSPNTKVNRIMKEKNKAKIRRQLLFGETLIRDLNDTYKTIKSHQKKKAFRTFVVGKARFRLEIQVDEPFPKAE</sequence>
<feature type="compositionally biased region" description="Basic and acidic residues" evidence="1">
    <location>
        <begin position="73"/>
        <end position="83"/>
    </location>
</feature>
<feature type="compositionally biased region" description="Basic residues" evidence="1">
    <location>
        <begin position="114"/>
        <end position="129"/>
    </location>
</feature>
<evidence type="ECO:0000313" key="3">
    <source>
        <dbReference type="Proteomes" id="UP000466442"/>
    </source>
</evidence>
<dbReference type="OrthoDB" id="6375801at2759"/>
<evidence type="ECO:0000256" key="1">
    <source>
        <dbReference type="SAM" id="MobiDB-lite"/>
    </source>
</evidence>
<reference evidence="2" key="1">
    <citation type="journal article" date="2021" name="Mol. Ecol. Resour.">
        <title>Apolygus lucorum genome provides insights into omnivorousness and mesophyll feeding.</title>
        <authorList>
            <person name="Liu Y."/>
            <person name="Liu H."/>
            <person name="Wang H."/>
            <person name="Huang T."/>
            <person name="Liu B."/>
            <person name="Yang B."/>
            <person name="Yin L."/>
            <person name="Li B."/>
            <person name="Zhang Y."/>
            <person name="Zhang S."/>
            <person name="Jiang F."/>
            <person name="Zhang X."/>
            <person name="Ren Y."/>
            <person name="Wang B."/>
            <person name="Wang S."/>
            <person name="Lu Y."/>
            <person name="Wu K."/>
            <person name="Fan W."/>
            <person name="Wang G."/>
        </authorList>
    </citation>
    <scope>NUCLEOTIDE SEQUENCE</scope>
    <source>
        <strain evidence="2">12Hb</strain>
    </source>
</reference>
<evidence type="ECO:0000313" key="2">
    <source>
        <dbReference type="EMBL" id="KAF6207588.1"/>
    </source>
</evidence>
<dbReference type="EMBL" id="WIXP02000007">
    <property type="protein sequence ID" value="KAF6207588.1"/>
    <property type="molecule type" value="Genomic_DNA"/>
</dbReference>
<accession>A0A8S9XH43</accession>
<comment type="caution">
    <text evidence="2">The sequence shown here is derived from an EMBL/GenBank/DDBJ whole genome shotgun (WGS) entry which is preliminary data.</text>
</comment>
<dbReference type="AlphaFoldDB" id="A0A8S9XH43"/>
<feature type="region of interest" description="Disordered" evidence="1">
    <location>
        <begin position="1"/>
        <end position="21"/>
    </location>
</feature>